<protein>
    <submittedName>
        <fullName evidence="2">Dihydroflavonol-4-reductase</fullName>
    </submittedName>
</protein>
<dbReference type="InterPro" id="IPR001509">
    <property type="entry name" value="Epimerase_deHydtase"/>
</dbReference>
<dbReference type="RefSeq" id="WP_090697134.1">
    <property type="nucleotide sequence ID" value="NZ_FOSP01000003.1"/>
</dbReference>
<sequence length="338" mass="37467">MSNRRSLVTGGGGFIGSHLVQQLLERGETVRVLELADVPLSSDVEVVRGSVCDADAVKKALKGVDRLYHLAANPNLWTRDKNDFRRVNYEGTCTILNETANHDLDVIVYTSTESILTGKARHVDAIDAAIKRGIHEMPGPYCRSKFLAEQAAFKAAKDGQPIVIVAPTLPVGPGDRKITPPTRMILDFINTRTPAYLDCGFNLIDVRDIAAGHILAAEKGRYGERYILGNENMTLGELLRMIEEITGLAMPKVRIPYWVALTAGAVSEFLADYVTRRQPRAPLTGVRLARYPMHFDSDKSVKELGLPQNTLRKALEDEIDWLSGQGLITRRLPIQQRI</sequence>
<dbReference type="Pfam" id="PF01370">
    <property type="entry name" value="Epimerase"/>
    <property type="match status" value="1"/>
</dbReference>
<proteinExistence type="predicted"/>
<dbReference type="OrthoDB" id="9803010at2"/>
<dbReference type="CDD" id="cd05228">
    <property type="entry name" value="AR_FR_like_1_SDR_e"/>
    <property type="match status" value="1"/>
</dbReference>
<dbReference type="InterPro" id="IPR017829">
    <property type="entry name" value="Hopanoid-assoc_sugar_epimerase"/>
</dbReference>
<feature type="domain" description="NAD-dependent epimerase/dehydratase" evidence="1">
    <location>
        <begin position="7"/>
        <end position="229"/>
    </location>
</feature>
<accession>A0A1I3YDJ6</accession>
<dbReference type="InterPro" id="IPR036291">
    <property type="entry name" value="NAD(P)-bd_dom_sf"/>
</dbReference>
<evidence type="ECO:0000313" key="2">
    <source>
        <dbReference type="EMBL" id="SFK29850.1"/>
    </source>
</evidence>
<dbReference type="PANTHER" id="PTHR48079">
    <property type="entry name" value="PROTEIN YEEZ"/>
    <property type="match status" value="1"/>
</dbReference>
<evidence type="ECO:0000259" key="1">
    <source>
        <dbReference type="Pfam" id="PF01370"/>
    </source>
</evidence>
<organism evidence="2 3">
    <name type="scientific">Nitrosomonas aestuarii</name>
    <dbReference type="NCBI Taxonomy" id="52441"/>
    <lineage>
        <taxon>Bacteria</taxon>
        <taxon>Pseudomonadati</taxon>
        <taxon>Pseudomonadota</taxon>
        <taxon>Betaproteobacteria</taxon>
        <taxon>Nitrosomonadales</taxon>
        <taxon>Nitrosomonadaceae</taxon>
        <taxon>Nitrosomonas</taxon>
    </lineage>
</organism>
<reference evidence="3" key="1">
    <citation type="submission" date="2016-10" db="EMBL/GenBank/DDBJ databases">
        <authorList>
            <person name="Varghese N."/>
            <person name="Submissions S."/>
        </authorList>
    </citation>
    <scope>NUCLEOTIDE SEQUENCE [LARGE SCALE GENOMIC DNA]</scope>
    <source>
        <strain evidence="3">Nm69</strain>
    </source>
</reference>
<dbReference type="NCBIfam" id="TIGR03466">
    <property type="entry name" value="HpnA"/>
    <property type="match status" value="1"/>
</dbReference>
<dbReference type="EMBL" id="FOSP01000003">
    <property type="protein sequence ID" value="SFK29850.1"/>
    <property type="molecule type" value="Genomic_DNA"/>
</dbReference>
<dbReference type="InterPro" id="IPR051783">
    <property type="entry name" value="NAD(P)-dependent_oxidoreduct"/>
</dbReference>
<dbReference type="GO" id="GO:0004029">
    <property type="term" value="F:aldehyde dehydrogenase (NAD+) activity"/>
    <property type="evidence" value="ECO:0007669"/>
    <property type="project" value="TreeGrafter"/>
</dbReference>
<dbReference type="STRING" id="52441.SAMN05216302_1003149"/>
<dbReference type="Proteomes" id="UP000199533">
    <property type="component" value="Unassembled WGS sequence"/>
</dbReference>
<gene>
    <name evidence="2" type="ORF">SAMN05216302_1003149</name>
</gene>
<dbReference type="AlphaFoldDB" id="A0A1I3YDJ6"/>
<evidence type="ECO:0000313" key="3">
    <source>
        <dbReference type="Proteomes" id="UP000199533"/>
    </source>
</evidence>
<dbReference type="GO" id="GO:0005737">
    <property type="term" value="C:cytoplasm"/>
    <property type="evidence" value="ECO:0007669"/>
    <property type="project" value="TreeGrafter"/>
</dbReference>
<dbReference type="SUPFAM" id="SSF51735">
    <property type="entry name" value="NAD(P)-binding Rossmann-fold domains"/>
    <property type="match status" value="1"/>
</dbReference>
<keyword evidence="3" id="KW-1185">Reference proteome</keyword>
<name>A0A1I3YDJ6_9PROT</name>
<dbReference type="PANTHER" id="PTHR48079:SF6">
    <property type="entry name" value="NAD(P)-BINDING DOMAIN-CONTAINING PROTEIN-RELATED"/>
    <property type="match status" value="1"/>
</dbReference>
<dbReference type="Gene3D" id="3.40.50.720">
    <property type="entry name" value="NAD(P)-binding Rossmann-like Domain"/>
    <property type="match status" value="1"/>
</dbReference>